<protein>
    <recommendedName>
        <fullName evidence="3">Guanylate cyclase domain-containing protein</fullName>
    </recommendedName>
</protein>
<keyword evidence="2" id="KW-1133">Transmembrane helix</keyword>
<dbReference type="RefSeq" id="WP_062768410.1">
    <property type="nucleotide sequence ID" value="NZ_CP121045.1"/>
</dbReference>
<evidence type="ECO:0000259" key="3">
    <source>
        <dbReference type="PROSITE" id="PS50125"/>
    </source>
</evidence>
<dbReference type="AlphaFoldDB" id="A0A162K168"/>
<dbReference type="GO" id="GO:0035556">
    <property type="term" value="P:intracellular signal transduction"/>
    <property type="evidence" value="ECO:0007669"/>
    <property type="project" value="InterPro"/>
</dbReference>
<evidence type="ECO:0000256" key="2">
    <source>
        <dbReference type="SAM" id="Phobius"/>
    </source>
</evidence>
<sequence length="382" mass="41346">MTEATAQRLRNALGWLGFPLAGMLCGLIFGILEGKDDTWIAMVYGAGVGGVMIAFAMGRLFPGVSRWLRAQAAPIYVGGTMLVWSALSFVSYAVMGLLLMVADRWFGILAGHQDHGPVMWLVLRFDVLLFSMGVSAVGGLLFRIRDLIGTRVFLALLVGRYHRPTREERIFLLVDVAGWTSTAERLGELGATDYLGQILFTMGSPVRRNRGAIDRYVGDQAIISWNISCGARQAARQAARAITCTFDILEAVERAGPDFIRRFGEAPRVRAVMHVGTVVVAELGDAKHEIAFIGDTMNTAARLEGLAKTLKVPVLVSEAVLALAPLPAGVDSRPLGAHMLRGRTETVDVYELSRPAQRPARAPTEPPARAVPQLAVDVTPAE</sequence>
<dbReference type="InterPro" id="IPR029787">
    <property type="entry name" value="Nucleotide_cyclase"/>
</dbReference>
<dbReference type="EMBL" id="LPZR01000202">
    <property type="protein sequence ID" value="KYO50275.1"/>
    <property type="molecule type" value="Genomic_DNA"/>
</dbReference>
<keyword evidence="2" id="KW-0472">Membrane</keyword>
<organism evidence="4 5">
    <name type="scientific">Tistrella mobilis</name>
    <dbReference type="NCBI Taxonomy" id="171437"/>
    <lineage>
        <taxon>Bacteria</taxon>
        <taxon>Pseudomonadati</taxon>
        <taxon>Pseudomonadota</taxon>
        <taxon>Alphaproteobacteria</taxon>
        <taxon>Geminicoccales</taxon>
        <taxon>Geminicoccaceae</taxon>
        <taxon>Tistrella</taxon>
    </lineage>
</organism>
<dbReference type="GO" id="GO:0004016">
    <property type="term" value="F:adenylate cyclase activity"/>
    <property type="evidence" value="ECO:0007669"/>
    <property type="project" value="UniProtKB-ARBA"/>
</dbReference>
<comment type="caution">
    <text evidence="4">The sequence shown here is derived from an EMBL/GenBank/DDBJ whole genome shotgun (WGS) entry which is preliminary data.</text>
</comment>
<accession>A0A162K168</accession>
<dbReference type="OrthoDB" id="9768499at2"/>
<dbReference type="Proteomes" id="UP000075787">
    <property type="component" value="Unassembled WGS sequence"/>
</dbReference>
<evidence type="ECO:0000313" key="4">
    <source>
        <dbReference type="EMBL" id="KYO50275.1"/>
    </source>
</evidence>
<dbReference type="SUPFAM" id="SSF55073">
    <property type="entry name" value="Nucleotide cyclase"/>
    <property type="match status" value="1"/>
</dbReference>
<dbReference type="GO" id="GO:0009190">
    <property type="term" value="P:cyclic nucleotide biosynthetic process"/>
    <property type="evidence" value="ECO:0007669"/>
    <property type="project" value="InterPro"/>
</dbReference>
<feature type="transmembrane region" description="Helical" evidence="2">
    <location>
        <begin position="38"/>
        <end position="61"/>
    </location>
</feature>
<feature type="transmembrane region" description="Helical" evidence="2">
    <location>
        <begin position="12"/>
        <end position="32"/>
    </location>
</feature>
<proteinExistence type="predicted"/>
<dbReference type="GeneID" id="97241391"/>
<feature type="transmembrane region" description="Helical" evidence="2">
    <location>
        <begin position="121"/>
        <end position="142"/>
    </location>
</feature>
<feature type="region of interest" description="Disordered" evidence="1">
    <location>
        <begin position="354"/>
        <end position="382"/>
    </location>
</feature>
<keyword evidence="2" id="KW-0812">Transmembrane</keyword>
<evidence type="ECO:0000256" key="1">
    <source>
        <dbReference type="SAM" id="MobiDB-lite"/>
    </source>
</evidence>
<feature type="domain" description="Guanylate cyclase" evidence="3">
    <location>
        <begin position="170"/>
        <end position="304"/>
    </location>
</feature>
<gene>
    <name evidence="4" type="ORF">AUP44_13500</name>
</gene>
<dbReference type="PROSITE" id="PS50125">
    <property type="entry name" value="GUANYLATE_CYCLASE_2"/>
    <property type="match status" value="1"/>
</dbReference>
<evidence type="ECO:0000313" key="5">
    <source>
        <dbReference type="Proteomes" id="UP000075787"/>
    </source>
</evidence>
<dbReference type="Pfam" id="PF00211">
    <property type="entry name" value="Guanylate_cyc"/>
    <property type="match status" value="1"/>
</dbReference>
<dbReference type="InterPro" id="IPR001054">
    <property type="entry name" value="A/G_cyclase"/>
</dbReference>
<feature type="compositionally biased region" description="Low complexity" evidence="1">
    <location>
        <begin position="354"/>
        <end position="372"/>
    </location>
</feature>
<dbReference type="PANTHER" id="PTHR43081">
    <property type="entry name" value="ADENYLATE CYCLASE, TERMINAL-DIFFERENTIATION SPECIFIC-RELATED"/>
    <property type="match status" value="1"/>
</dbReference>
<name>A0A162K168_9PROT</name>
<dbReference type="Gene3D" id="3.30.70.1230">
    <property type="entry name" value="Nucleotide cyclase"/>
    <property type="match status" value="1"/>
</dbReference>
<dbReference type="CDD" id="cd07302">
    <property type="entry name" value="CHD"/>
    <property type="match status" value="1"/>
</dbReference>
<dbReference type="PANTHER" id="PTHR43081:SF1">
    <property type="entry name" value="ADENYLATE CYCLASE, TERMINAL-DIFFERENTIATION SPECIFIC"/>
    <property type="match status" value="1"/>
</dbReference>
<feature type="transmembrane region" description="Helical" evidence="2">
    <location>
        <begin position="73"/>
        <end position="101"/>
    </location>
</feature>
<reference evidence="4 5" key="1">
    <citation type="submission" date="2015-12" db="EMBL/GenBank/DDBJ databases">
        <title>Genome sequence of Tistrella mobilis MCCC 1A02139.</title>
        <authorList>
            <person name="Lu L."/>
            <person name="Lai Q."/>
            <person name="Shao Z."/>
            <person name="Qian P."/>
        </authorList>
    </citation>
    <scope>NUCLEOTIDE SEQUENCE [LARGE SCALE GENOMIC DNA]</scope>
    <source>
        <strain evidence="4 5">MCCC 1A02139</strain>
    </source>
</reference>
<dbReference type="InterPro" id="IPR050697">
    <property type="entry name" value="Adenylyl/Guanylyl_Cyclase_3/4"/>
</dbReference>